<evidence type="ECO:0000313" key="1">
    <source>
        <dbReference type="EMBL" id="KAH8017507.1"/>
    </source>
</evidence>
<gene>
    <name evidence="1" type="ORF">K3G42_030282</name>
</gene>
<evidence type="ECO:0000313" key="2">
    <source>
        <dbReference type="Proteomes" id="UP000827872"/>
    </source>
</evidence>
<accession>A0ACB8GDA4</accession>
<proteinExistence type="predicted"/>
<name>A0ACB8GDA4_9SAUR</name>
<comment type="caution">
    <text evidence="1">The sequence shown here is derived from an EMBL/GenBank/DDBJ whole genome shotgun (WGS) entry which is preliminary data.</text>
</comment>
<dbReference type="EMBL" id="CM037614">
    <property type="protein sequence ID" value="KAH8017507.1"/>
    <property type="molecule type" value="Genomic_DNA"/>
</dbReference>
<dbReference type="Proteomes" id="UP000827872">
    <property type="component" value="Linkage Group LG01"/>
</dbReference>
<protein>
    <submittedName>
        <fullName evidence="1">Uncharacterized protein</fullName>
    </submittedName>
</protein>
<sequence length="197" mass="22889">MHTACTATNLVLTKSLNDTDTLFSNPGYIFKWHKKPKMTPRKQNQRTQPSAQTSTPDKLAISEVLAKLDRITDTIIETKDKVKKIEEDLIGIKTEVKKIGTLERGLNQMIDEMKHMDQRLEGVENRIEKLETDRDSSLDDNLWLEMKHKEKFLRFRKLPEQENEDLTTRMVNALAEFLGKTKKWNKKSMRSTGSTLK</sequence>
<reference evidence="1" key="1">
    <citation type="submission" date="2021-08" db="EMBL/GenBank/DDBJ databases">
        <title>The first chromosome-level gecko genome reveals the dynamic sex chromosomes of Neotropical dwarf geckos (Sphaerodactylidae: Sphaerodactylus).</title>
        <authorList>
            <person name="Pinto B.J."/>
            <person name="Keating S.E."/>
            <person name="Gamble T."/>
        </authorList>
    </citation>
    <scope>NUCLEOTIDE SEQUENCE</scope>
    <source>
        <strain evidence="1">TG3544</strain>
    </source>
</reference>
<organism evidence="1 2">
    <name type="scientific">Sphaerodactylus townsendi</name>
    <dbReference type="NCBI Taxonomy" id="933632"/>
    <lineage>
        <taxon>Eukaryota</taxon>
        <taxon>Metazoa</taxon>
        <taxon>Chordata</taxon>
        <taxon>Craniata</taxon>
        <taxon>Vertebrata</taxon>
        <taxon>Euteleostomi</taxon>
        <taxon>Lepidosauria</taxon>
        <taxon>Squamata</taxon>
        <taxon>Bifurcata</taxon>
        <taxon>Gekkota</taxon>
        <taxon>Sphaerodactylidae</taxon>
        <taxon>Sphaerodactylus</taxon>
    </lineage>
</organism>
<keyword evidence="2" id="KW-1185">Reference proteome</keyword>